<organism evidence="3 4">
    <name type="scientific">Natrarchaeobius chitinivorans</name>
    <dbReference type="NCBI Taxonomy" id="1679083"/>
    <lineage>
        <taxon>Archaea</taxon>
        <taxon>Methanobacteriati</taxon>
        <taxon>Methanobacteriota</taxon>
        <taxon>Stenosarchaea group</taxon>
        <taxon>Halobacteria</taxon>
        <taxon>Halobacteriales</taxon>
        <taxon>Natrialbaceae</taxon>
        <taxon>Natrarchaeobius</taxon>
    </lineage>
</organism>
<dbReference type="AlphaFoldDB" id="A0A3N6MFG3"/>
<dbReference type="RefSeq" id="WP_124195179.1">
    <property type="nucleotide sequence ID" value="NZ_REGA01000005.1"/>
</dbReference>
<dbReference type="InterPro" id="IPR006015">
    <property type="entry name" value="Universal_stress_UspA"/>
</dbReference>
<sequence>MADRVLVAYDATPLADDALEFAFERFPDAELTALYVVEIPDSHWAILEGPEIRLPITERAHDHATEVLEGAVELAAEYDRGLTTEIETGKPDQRIVDLAADEGYDAIVLGSHGRSRVSSALLGSVAERVVRQSPVPVAVVR</sequence>
<dbReference type="InterPro" id="IPR014729">
    <property type="entry name" value="Rossmann-like_a/b/a_fold"/>
</dbReference>
<comment type="similarity">
    <text evidence="1">Belongs to the universal stress protein A family.</text>
</comment>
<dbReference type="SUPFAM" id="SSF52402">
    <property type="entry name" value="Adenine nucleotide alpha hydrolases-like"/>
    <property type="match status" value="1"/>
</dbReference>
<dbReference type="OrthoDB" id="105697at2157"/>
<comment type="caution">
    <text evidence="3">The sequence shown here is derived from an EMBL/GenBank/DDBJ whole genome shotgun (WGS) entry which is preliminary data.</text>
</comment>
<dbReference type="PANTHER" id="PTHR46268:SF24">
    <property type="entry name" value="UNIVERSAL STRESS PROTEIN"/>
    <property type="match status" value="1"/>
</dbReference>
<evidence type="ECO:0000256" key="1">
    <source>
        <dbReference type="ARBA" id="ARBA00008791"/>
    </source>
</evidence>
<protein>
    <submittedName>
        <fullName evidence="3">Universal stress protein</fullName>
    </submittedName>
</protein>
<dbReference type="EMBL" id="REGA01000005">
    <property type="protein sequence ID" value="RQG95470.1"/>
    <property type="molecule type" value="Genomic_DNA"/>
</dbReference>
<dbReference type="CDD" id="cd00293">
    <property type="entry name" value="USP-like"/>
    <property type="match status" value="1"/>
</dbReference>
<dbReference type="InterPro" id="IPR006016">
    <property type="entry name" value="UspA"/>
</dbReference>
<dbReference type="Pfam" id="PF00582">
    <property type="entry name" value="Usp"/>
    <property type="match status" value="1"/>
</dbReference>
<feature type="domain" description="UspA" evidence="2">
    <location>
        <begin position="1"/>
        <end position="141"/>
    </location>
</feature>
<dbReference type="PRINTS" id="PR01438">
    <property type="entry name" value="UNVRSLSTRESS"/>
</dbReference>
<evidence type="ECO:0000313" key="4">
    <source>
        <dbReference type="Proteomes" id="UP000282323"/>
    </source>
</evidence>
<evidence type="ECO:0000259" key="2">
    <source>
        <dbReference type="Pfam" id="PF00582"/>
    </source>
</evidence>
<name>A0A3N6MFG3_NATCH</name>
<dbReference type="Proteomes" id="UP000282323">
    <property type="component" value="Unassembled WGS sequence"/>
</dbReference>
<proteinExistence type="inferred from homology"/>
<accession>A0A3N6MFG3</accession>
<gene>
    <name evidence="3" type="ORF">EA473_08390</name>
</gene>
<reference evidence="3 4" key="1">
    <citation type="submission" date="2018-10" db="EMBL/GenBank/DDBJ databases">
        <title>Natrarchaeobius chitinivorans gen. nov., sp. nov., and Natrarchaeobius haloalkaliphilus sp. nov., alkaliphilic, chitin-utilizing haloarchaea from hypersaline alkaline lakes.</title>
        <authorList>
            <person name="Sorokin D.Y."/>
            <person name="Elcheninov A.G."/>
            <person name="Kostrikina N.A."/>
            <person name="Bale N.J."/>
            <person name="Sinninghe Damste J.S."/>
            <person name="Khijniak T.V."/>
            <person name="Kublanov I.V."/>
            <person name="Toshchakov S.V."/>
        </authorList>
    </citation>
    <scope>NUCLEOTIDE SEQUENCE [LARGE SCALE GENOMIC DNA]</scope>
    <source>
        <strain evidence="3 4">AArcht4T</strain>
    </source>
</reference>
<keyword evidence="4" id="KW-1185">Reference proteome</keyword>
<dbReference type="PANTHER" id="PTHR46268">
    <property type="entry name" value="STRESS RESPONSE PROTEIN NHAX"/>
    <property type="match status" value="1"/>
</dbReference>
<evidence type="ECO:0000313" key="3">
    <source>
        <dbReference type="EMBL" id="RQG95470.1"/>
    </source>
</evidence>
<dbReference type="Gene3D" id="3.40.50.620">
    <property type="entry name" value="HUPs"/>
    <property type="match status" value="1"/>
</dbReference>